<dbReference type="InterPro" id="IPR000620">
    <property type="entry name" value="EamA_dom"/>
</dbReference>
<feature type="transmembrane region" description="Helical" evidence="6">
    <location>
        <begin position="125"/>
        <end position="142"/>
    </location>
</feature>
<dbReference type="InterPro" id="IPR037185">
    <property type="entry name" value="EmrE-like"/>
</dbReference>
<evidence type="ECO:0000256" key="5">
    <source>
        <dbReference type="ARBA" id="ARBA00023136"/>
    </source>
</evidence>
<dbReference type="GO" id="GO:0005886">
    <property type="term" value="C:plasma membrane"/>
    <property type="evidence" value="ECO:0007669"/>
    <property type="project" value="UniProtKB-SubCell"/>
</dbReference>
<evidence type="ECO:0000256" key="2">
    <source>
        <dbReference type="ARBA" id="ARBA00022475"/>
    </source>
</evidence>
<dbReference type="PANTHER" id="PTHR32322">
    <property type="entry name" value="INNER MEMBRANE TRANSPORTER"/>
    <property type="match status" value="1"/>
</dbReference>
<dbReference type="SUPFAM" id="SSF103481">
    <property type="entry name" value="Multidrug resistance efflux transporter EmrE"/>
    <property type="match status" value="2"/>
</dbReference>
<feature type="transmembrane region" description="Helical" evidence="6">
    <location>
        <begin position="182"/>
        <end position="202"/>
    </location>
</feature>
<evidence type="ECO:0000259" key="7">
    <source>
        <dbReference type="Pfam" id="PF00892"/>
    </source>
</evidence>
<feature type="transmembrane region" description="Helical" evidence="6">
    <location>
        <begin position="101"/>
        <end position="118"/>
    </location>
</feature>
<comment type="subcellular location">
    <subcellularLocation>
        <location evidence="1">Cell membrane</location>
        <topology evidence="1">Multi-pass membrane protein</topology>
    </subcellularLocation>
</comment>
<evidence type="ECO:0000256" key="3">
    <source>
        <dbReference type="ARBA" id="ARBA00022692"/>
    </source>
</evidence>
<evidence type="ECO:0000313" key="8">
    <source>
        <dbReference type="EMBL" id="GHA03285.1"/>
    </source>
</evidence>
<evidence type="ECO:0000256" key="1">
    <source>
        <dbReference type="ARBA" id="ARBA00004651"/>
    </source>
</evidence>
<reference evidence="8" key="2">
    <citation type="submission" date="2020-09" db="EMBL/GenBank/DDBJ databases">
        <authorList>
            <person name="Sun Q."/>
            <person name="Kim S."/>
        </authorList>
    </citation>
    <scope>NUCLEOTIDE SEQUENCE</scope>
    <source>
        <strain evidence="8">KCTC 12711</strain>
    </source>
</reference>
<dbReference type="Proteomes" id="UP000614811">
    <property type="component" value="Unassembled WGS sequence"/>
</dbReference>
<name>A0A918RLT4_9GAMM</name>
<feature type="transmembrane region" description="Helical" evidence="6">
    <location>
        <begin position="214"/>
        <end position="237"/>
    </location>
</feature>
<feature type="domain" description="EamA" evidence="7">
    <location>
        <begin position="6"/>
        <end position="141"/>
    </location>
</feature>
<dbReference type="AlphaFoldDB" id="A0A918RLT4"/>
<feature type="transmembrane region" description="Helical" evidence="6">
    <location>
        <begin position="249"/>
        <end position="266"/>
    </location>
</feature>
<reference evidence="8" key="1">
    <citation type="journal article" date="2014" name="Int. J. Syst. Evol. Microbiol.">
        <title>Complete genome sequence of Corynebacterium casei LMG S-19264T (=DSM 44701T), isolated from a smear-ripened cheese.</title>
        <authorList>
            <consortium name="US DOE Joint Genome Institute (JGI-PGF)"/>
            <person name="Walter F."/>
            <person name="Albersmeier A."/>
            <person name="Kalinowski J."/>
            <person name="Ruckert C."/>
        </authorList>
    </citation>
    <scope>NUCLEOTIDE SEQUENCE</scope>
    <source>
        <strain evidence="8">KCTC 12711</strain>
    </source>
</reference>
<feature type="transmembrane region" description="Helical" evidence="6">
    <location>
        <begin position="68"/>
        <end position="89"/>
    </location>
</feature>
<feature type="domain" description="EamA" evidence="7">
    <location>
        <begin position="155"/>
        <end position="289"/>
    </location>
</feature>
<organism evidence="8 9">
    <name type="scientific">Arenicella chitinivorans</name>
    <dbReference type="NCBI Taxonomy" id="1329800"/>
    <lineage>
        <taxon>Bacteria</taxon>
        <taxon>Pseudomonadati</taxon>
        <taxon>Pseudomonadota</taxon>
        <taxon>Gammaproteobacteria</taxon>
        <taxon>Arenicellales</taxon>
        <taxon>Arenicellaceae</taxon>
        <taxon>Arenicella</taxon>
    </lineage>
</organism>
<keyword evidence="5 6" id="KW-0472">Membrane</keyword>
<keyword evidence="9" id="KW-1185">Reference proteome</keyword>
<feature type="transmembrane region" description="Helical" evidence="6">
    <location>
        <begin position="154"/>
        <end position="173"/>
    </location>
</feature>
<protein>
    <submittedName>
        <fullName evidence="8">Membrane protein</fullName>
    </submittedName>
</protein>
<evidence type="ECO:0000256" key="4">
    <source>
        <dbReference type="ARBA" id="ARBA00022989"/>
    </source>
</evidence>
<dbReference type="PANTHER" id="PTHR32322:SF18">
    <property type="entry name" value="S-ADENOSYLMETHIONINE_S-ADENOSYLHOMOCYSTEINE TRANSPORTER"/>
    <property type="match status" value="1"/>
</dbReference>
<dbReference type="Pfam" id="PF00892">
    <property type="entry name" value="EamA"/>
    <property type="match status" value="2"/>
</dbReference>
<dbReference type="InterPro" id="IPR050638">
    <property type="entry name" value="AA-Vitamin_Transporters"/>
</dbReference>
<keyword evidence="3 6" id="KW-0812">Transmembrane</keyword>
<comment type="caution">
    <text evidence="8">The sequence shown here is derived from an EMBL/GenBank/DDBJ whole genome shotgun (WGS) entry which is preliminary data.</text>
</comment>
<dbReference type="EMBL" id="BMXA01000002">
    <property type="protein sequence ID" value="GHA03285.1"/>
    <property type="molecule type" value="Genomic_DNA"/>
</dbReference>
<accession>A0A918RLT4</accession>
<keyword evidence="4 6" id="KW-1133">Transmembrane helix</keyword>
<evidence type="ECO:0000313" key="9">
    <source>
        <dbReference type="Proteomes" id="UP000614811"/>
    </source>
</evidence>
<proteinExistence type="predicted"/>
<dbReference type="RefSeq" id="WP_229794152.1">
    <property type="nucleotide sequence ID" value="NZ_BMXA01000002.1"/>
</dbReference>
<keyword evidence="2" id="KW-1003">Cell membrane</keyword>
<evidence type="ECO:0000256" key="6">
    <source>
        <dbReference type="SAM" id="Phobius"/>
    </source>
</evidence>
<sequence>MAQQRAMFFGLAAVLCWSTVATAFKLSLQHLTPTQLILVASLTSWLFLLGVLAVQGKFRALFRQSSRHYLNALLFGLLNPALYYCLLFTAYARLPAQEAQAINYSWAIVMSFLAVPILGQKLTRADLFAALICYFGVVIIATRGDVLGMQFEDTFGLVCALLSTLVWALYWILNRRQEQDAILGLCLNFSFALPVLGLYAWWSGELLALFNSVAWQGWAGGIYVGMFETGLAFLFWLQAMKLATNTSRIANLIFISPFVSLVLIAVILKEPILISTLVGLGLILTGLVVQQRYSQ</sequence>
<gene>
    <name evidence="8" type="ORF">GCM10008090_10370</name>
</gene>
<feature type="transmembrane region" description="Helical" evidence="6">
    <location>
        <begin position="272"/>
        <end position="289"/>
    </location>
</feature>
<feature type="transmembrane region" description="Helical" evidence="6">
    <location>
        <begin position="33"/>
        <end position="56"/>
    </location>
</feature>